<keyword evidence="6" id="KW-1185">Reference proteome</keyword>
<dbReference type="Pfam" id="PF00100">
    <property type="entry name" value="Zona_pellucida"/>
    <property type="match status" value="1"/>
</dbReference>
<evidence type="ECO:0000256" key="3">
    <source>
        <dbReference type="SAM" id="Phobius"/>
    </source>
</evidence>
<keyword evidence="3" id="KW-0472">Membrane</keyword>
<dbReference type="PANTHER" id="PTHR11576">
    <property type="entry name" value="ZONA PELLUCIDA SPERM-BINDING PROTEIN 3"/>
    <property type="match status" value="1"/>
</dbReference>
<dbReference type="InterPro" id="IPR042235">
    <property type="entry name" value="ZP-C_dom"/>
</dbReference>
<dbReference type="GO" id="GO:0031012">
    <property type="term" value="C:extracellular matrix"/>
    <property type="evidence" value="ECO:0007669"/>
    <property type="project" value="TreeGrafter"/>
</dbReference>
<feature type="region of interest" description="Disordered" evidence="2">
    <location>
        <begin position="1"/>
        <end position="48"/>
    </location>
</feature>
<feature type="compositionally biased region" description="Low complexity" evidence="2">
    <location>
        <begin position="136"/>
        <end position="154"/>
    </location>
</feature>
<evidence type="ECO:0007829" key="7">
    <source>
        <dbReference type="PeptideAtlas" id="A0A498M156"/>
    </source>
</evidence>
<keyword evidence="7" id="KW-1267">Proteomics identification</keyword>
<dbReference type="PROSITE" id="PS51034">
    <property type="entry name" value="ZP_2"/>
    <property type="match status" value="1"/>
</dbReference>
<comment type="caution">
    <text evidence="5">The sequence shown here is derived from an EMBL/GenBank/DDBJ whole genome shotgun (WGS) entry which is preliminary data.</text>
</comment>
<organism evidence="5 6">
    <name type="scientific">Labeo rohita</name>
    <name type="common">Indian major carp</name>
    <name type="synonym">Cyprinus rohita</name>
    <dbReference type="NCBI Taxonomy" id="84645"/>
    <lineage>
        <taxon>Eukaryota</taxon>
        <taxon>Metazoa</taxon>
        <taxon>Chordata</taxon>
        <taxon>Craniata</taxon>
        <taxon>Vertebrata</taxon>
        <taxon>Euteleostomi</taxon>
        <taxon>Actinopterygii</taxon>
        <taxon>Neopterygii</taxon>
        <taxon>Teleostei</taxon>
        <taxon>Ostariophysi</taxon>
        <taxon>Cypriniformes</taxon>
        <taxon>Cyprinidae</taxon>
        <taxon>Labeoninae</taxon>
        <taxon>Labeonini</taxon>
        <taxon>Labeo</taxon>
    </lineage>
</organism>
<accession>A0A498M156</accession>
<dbReference type="PANTHER" id="PTHR11576:SF3">
    <property type="entry name" value="SI:CH211-14A17.6-RELATED"/>
    <property type="match status" value="1"/>
</dbReference>
<dbReference type="GO" id="GO:0035803">
    <property type="term" value="P:egg coat formation"/>
    <property type="evidence" value="ECO:0007669"/>
    <property type="project" value="TreeGrafter"/>
</dbReference>
<dbReference type="GO" id="GO:0032190">
    <property type="term" value="F:acrosin binding"/>
    <property type="evidence" value="ECO:0007669"/>
    <property type="project" value="TreeGrafter"/>
</dbReference>
<feature type="compositionally biased region" description="Low complexity" evidence="2">
    <location>
        <begin position="16"/>
        <end position="31"/>
    </location>
</feature>
<feature type="domain" description="ZP" evidence="4">
    <location>
        <begin position="1"/>
        <end position="299"/>
    </location>
</feature>
<dbReference type="GO" id="GO:2000344">
    <property type="term" value="P:positive regulation of acrosome reaction"/>
    <property type="evidence" value="ECO:0007669"/>
    <property type="project" value="TreeGrafter"/>
</dbReference>
<keyword evidence="1" id="KW-1015">Disulfide bond</keyword>
<dbReference type="InterPro" id="IPR055355">
    <property type="entry name" value="ZP-C"/>
</dbReference>
<dbReference type="Proteomes" id="UP000290572">
    <property type="component" value="Unassembled WGS sequence"/>
</dbReference>
<feature type="region of interest" description="Disordered" evidence="2">
    <location>
        <begin position="71"/>
        <end position="154"/>
    </location>
</feature>
<reference evidence="5 6" key="1">
    <citation type="submission" date="2018-03" db="EMBL/GenBank/DDBJ databases">
        <title>Draft genome sequence of Rohu Carp (Labeo rohita).</title>
        <authorList>
            <person name="Das P."/>
            <person name="Kushwaha B."/>
            <person name="Joshi C.G."/>
            <person name="Kumar D."/>
            <person name="Nagpure N.S."/>
            <person name="Sahoo L."/>
            <person name="Das S.P."/>
            <person name="Bit A."/>
            <person name="Patnaik S."/>
            <person name="Meher P.K."/>
            <person name="Jayasankar P."/>
            <person name="Koringa P.G."/>
            <person name="Patel N.V."/>
            <person name="Hinsu A.T."/>
            <person name="Kumar R."/>
            <person name="Pandey M."/>
            <person name="Agarwal S."/>
            <person name="Srivastava S."/>
            <person name="Singh M."/>
            <person name="Iquebal M.A."/>
            <person name="Jaiswal S."/>
            <person name="Angadi U.B."/>
            <person name="Kumar N."/>
            <person name="Raza M."/>
            <person name="Shah T.M."/>
            <person name="Rai A."/>
            <person name="Jena J.K."/>
        </authorList>
    </citation>
    <scope>NUCLEOTIDE SEQUENCE [LARGE SCALE GENOMIC DNA]</scope>
    <source>
        <strain evidence="5">DASCIFA01</strain>
        <tissue evidence="5">Testis</tissue>
    </source>
</reference>
<dbReference type="AlphaFoldDB" id="A0A498M156"/>
<evidence type="ECO:0000256" key="1">
    <source>
        <dbReference type="ARBA" id="ARBA00023157"/>
    </source>
</evidence>
<dbReference type="GO" id="GO:0007339">
    <property type="term" value="P:binding of sperm to zona pellucida"/>
    <property type="evidence" value="ECO:0007669"/>
    <property type="project" value="TreeGrafter"/>
</dbReference>
<sequence length="410" mass="44577">MVNNPLPEVTDDGEPSEAVPPNAAPPAAESSAVRERTVENSPSGGSVAIQVTDLTGGRLTGAEAMNVQVSQSATNDDMQKNDSADIGLPPNLTCDGIETEKSKFKVPSKRKQSGEFQAARAKKLDVDDVFGEDGMDSGSESSDSSVGLSQSDLSSSNYGVDDIKLFLRATKNKKGEFSAPALSSAPRFWLGSVIPIRAVVESQTHRPLWIYMKSCVAATDADISRAPQVHPIIINAGCLTESKSGNSSFLPRRHPAEMRLYLQAFKFALGQNIFLHCDLEAWDVQRMDRKACHYMQQQRRWELLDDPSQSYACSCCDSTCFGGTDSTKGMLARKVLGPFVMEDKSQSNTSLDTQPSSERGLTEASVWLLAFSVAAALVTVMGVLAVSYYLCFWRGGRLGYRPSRDLLTKY</sequence>
<name>A0A498M156_LABRO</name>
<dbReference type="Gene3D" id="2.60.40.4100">
    <property type="entry name" value="Zona pellucida, ZP-C domain"/>
    <property type="match status" value="1"/>
</dbReference>
<evidence type="ECO:0000313" key="5">
    <source>
        <dbReference type="EMBL" id="RXN13292.1"/>
    </source>
</evidence>
<evidence type="ECO:0000259" key="4">
    <source>
        <dbReference type="PROSITE" id="PS51034"/>
    </source>
</evidence>
<evidence type="ECO:0000313" key="6">
    <source>
        <dbReference type="Proteomes" id="UP000290572"/>
    </source>
</evidence>
<dbReference type="InterPro" id="IPR001507">
    <property type="entry name" value="ZP_dom"/>
</dbReference>
<feature type="transmembrane region" description="Helical" evidence="3">
    <location>
        <begin position="366"/>
        <end position="391"/>
    </location>
</feature>
<evidence type="ECO:0000256" key="2">
    <source>
        <dbReference type="SAM" id="MobiDB-lite"/>
    </source>
</evidence>
<protein>
    <submittedName>
        <fullName evidence="5">Zona pellucida sperm-binding 3-like protein</fullName>
    </submittedName>
</protein>
<dbReference type="EMBL" id="QBIY01012990">
    <property type="protein sequence ID" value="RXN13292.1"/>
    <property type="molecule type" value="Genomic_DNA"/>
</dbReference>
<proteinExistence type="evidence at protein level"/>
<gene>
    <name evidence="5" type="ORF">ROHU_029051</name>
</gene>
<keyword evidence="3" id="KW-0812">Transmembrane</keyword>
<dbReference type="FunFam" id="2.60.40.4100:FF:000002">
    <property type="entry name" value="Zona pellucida sperm-binding protein 3"/>
    <property type="match status" value="1"/>
</dbReference>
<keyword evidence="3" id="KW-1133">Transmembrane helix</keyword>